<accession>A0A1Y2F7E7</accession>
<keyword evidence="8" id="KW-0067">ATP-binding</keyword>
<evidence type="ECO:0000256" key="2">
    <source>
        <dbReference type="ARBA" id="ARBA00005307"/>
    </source>
</evidence>
<dbReference type="InterPro" id="IPR009453">
    <property type="entry name" value="ISN1"/>
</dbReference>
<dbReference type="GO" id="GO:0071592">
    <property type="term" value="P:nicotinic acid riboside biosynthetic process"/>
    <property type="evidence" value="ECO:0007669"/>
    <property type="project" value="TreeGrafter"/>
</dbReference>
<evidence type="ECO:0000256" key="6">
    <source>
        <dbReference type="ARBA" id="ARBA00022741"/>
    </source>
</evidence>
<dbReference type="GO" id="GO:0009117">
    <property type="term" value="P:nucleotide metabolic process"/>
    <property type="evidence" value="ECO:0007669"/>
    <property type="project" value="UniProtKB-KW"/>
</dbReference>
<dbReference type="SUPFAM" id="SSF56784">
    <property type="entry name" value="HAD-like"/>
    <property type="match status" value="1"/>
</dbReference>
<dbReference type="GeneID" id="63784515"/>
<protein>
    <recommendedName>
        <fullName evidence="4 12">IMP-specific 5'-nucleotidase 1</fullName>
        <ecNumber evidence="12">3.1.3.-</ecNumber>
    </recommendedName>
</protein>
<dbReference type="PANTHER" id="PTHR28213">
    <property type="entry name" value="IMP-SPECIFIC 5'-NUCLEOTIDASE 1"/>
    <property type="match status" value="1"/>
</dbReference>
<dbReference type="AlphaFoldDB" id="A0A1Y2F7E7"/>
<sequence>MSTRYRVSVRRDEFIEWIKNLLMTPFVLHAHLQPAAEIRLKEARQYQRSLAIADARRRYAEIWFDIEALIQDHRRHMEHGDTQPSKLKVLVPSIGEFFTDLPLRDAFLIVDQKRFISSRRFVAPSFNDIRHVLSVAQLLAHARSNDLKLITFDGDLTLYEHGQGIEPDSEILPLLLDLLKRDIRVVILTAAGYPDKSGQRYKERFHGLLDGIRDSQELTDAQRQSFAVLGGECNYLFKYCEAGLQHVADEEWMLDEMKVWRDEDITKLLNLAESVLRECIDIMSLPAQIIRKQRSVGLVPTAGRLTRETLEEVVLAVQRTLQSQNKANIPFCAFNDCDVWVDIGDKALGARCLQKYFGGILPRQTLHCGDQYNSSGNDIRTRTVATGMWVGGVDDTVNWLGMFREMSKHDGAYFSHRGTYR</sequence>
<evidence type="ECO:0000256" key="9">
    <source>
        <dbReference type="ARBA" id="ARBA00022842"/>
    </source>
</evidence>
<comment type="function">
    <text evidence="12">IMP-specific 5'-nucleotidase involved in IMP (inositol monophosphate) degradation.</text>
</comment>
<evidence type="ECO:0000313" key="14">
    <source>
        <dbReference type="Proteomes" id="UP000193685"/>
    </source>
</evidence>
<dbReference type="PANTHER" id="PTHR28213:SF1">
    <property type="entry name" value="IMP-SPECIFIC 5'-NUCLEOTIDASE 1"/>
    <property type="match status" value="1"/>
</dbReference>
<dbReference type="OMA" id="WGVLACQ"/>
<organism evidence="13 14">
    <name type="scientific">Protomyces lactucae-debilis</name>
    <dbReference type="NCBI Taxonomy" id="2754530"/>
    <lineage>
        <taxon>Eukaryota</taxon>
        <taxon>Fungi</taxon>
        <taxon>Dikarya</taxon>
        <taxon>Ascomycota</taxon>
        <taxon>Taphrinomycotina</taxon>
        <taxon>Taphrinomycetes</taxon>
        <taxon>Taphrinales</taxon>
        <taxon>Protomycetaceae</taxon>
        <taxon>Protomyces</taxon>
    </lineage>
</organism>
<comment type="catalytic activity">
    <reaction evidence="11">
        <text>IMP + H2O = inosine + phosphate</text>
        <dbReference type="Rhea" id="RHEA:27718"/>
        <dbReference type="ChEBI" id="CHEBI:15377"/>
        <dbReference type="ChEBI" id="CHEBI:17596"/>
        <dbReference type="ChEBI" id="CHEBI:43474"/>
        <dbReference type="ChEBI" id="CHEBI:58053"/>
        <dbReference type="EC" id="3.1.3.99"/>
    </reaction>
</comment>
<comment type="caution">
    <text evidence="13">The sequence shown here is derived from an EMBL/GenBank/DDBJ whole genome shotgun (WGS) entry which is preliminary data.</text>
</comment>
<comment type="similarity">
    <text evidence="2 12">Belongs to the ISN1 family.</text>
</comment>
<dbReference type="STRING" id="56484.A0A1Y2F7E7"/>
<dbReference type="RefSeq" id="XP_040723984.1">
    <property type="nucleotide sequence ID" value="XM_040867916.1"/>
</dbReference>
<dbReference type="GO" id="GO:0006190">
    <property type="term" value="P:inosine salvage"/>
    <property type="evidence" value="ECO:0007669"/>
    <property type="project" value="InterPro"/>
</dbReference>
<gene>
    <name evidence="13" type="ORF">BCR37DRAFT_349305</name>
</gene>
<dbReference type="GO" id="GO:0008253">
    <property type="term" value="F:5'-nucleotidase activity"/>
    <property type="evidence" value="ECO:0007669"/>
    <property type="project" value="InterPro"/>
</dbReference>
<evidence type="ECO:0000256" key="11">
    <source>
        <dbReference type="ARBA" id="ARBA00047413"/>
    </source>
</evidence>
<dbReference type="Pfam" id="PF06437">
    <property type="entry name" value="ISN1"/>
    <property type="match status" value="1"/>
</dbReference>
<keyword evidence="6" id="KW-0547">Nucleotide-binding</keyword>
<keyword evidence="7 12" id="KW-0378">Hydrolase</keyword>
<evidence type="ECO:0000256" key="5">
    <source>
        <dbReference type="ARBA" id="ARBA00022723"/>
    </source>
</evidence>
<evidence type="ECO:0000256" key="7">
    <source>
        <dbReference type="ARBA" id="ARBA00022801"/>
    </source>
</evidence>
<keyword evidence="14" id="KW-1185">Reference proteome</keyword>
<evidence type="ECO:0000256" key="1">
    <source>
        <dbReference type="ARBA" id="ARBA00001946"/>
    </source>
</evidence>
<name>A0A1Y2F7E7_PROLT</name>
<dbReference type="Proteomes" id="UP000193685">
    <property type="component" value="Unassembled WGS sequence"/>
</dbReference>
<evidence type="ECO:0000313" key="13">
    <source>
        <dbReference type="EMBL" id="ORY79850.1"/>
    </source>
</evidence>
<dbReference type="GO" id="GO:0005524">
    <property type="term" value="F:ATP binding"/>
    <property type="evidence" value="ECO:0007669"/>
    <property type="project" value="UniProtKB-KW"/>
</dbReference>
<comment type="subunit">
    <text evidence="3 12">Homotetramer.</text>
</comment>
<dbReference type="EMBL" id="MCFI01000014">
    <property type="protein sequence ID" value="ORY79850.1"/>
    <property type="molecule type" value="Genomic_DNA"/>
</dbReference>
<dbReference type="InterPro" id="IPR036412">
    <property type="entry name" value="HAD-like_sf"/>
</dbReference>
<evidence type="ECO:0000256" key="8">
    <source>
        <dbReference type="ARBA" id="ARBA00022840"/>
    </source>
</evidence>
<dbReference type="GO" id="GO:0000287">
    <property type="term" value="F:magnesium ion binding"/>
    <property type="evidence" value="ECO:0007669"/>
    <property type="project" value="InterPro"/>
</dbReference>
<keyword evidence="10 12" id="KW-0546">Nucleotide metabolism</keyword>
<evidence type="ECO:0000256" key="3">
    <source>
        <dbReference type="ARBA" id="ARBA00011881"/>
    </source>
</evidence>
<reference evidence="13 14" key="1">
    <citation type="submission" date="2016-07" db="EMBL/GenBank/DDBJ databases">
        <title>Pervasive Adenine N6-methylation of Active Genes in Fungi.</title>
        <authorList>
            <consortium name="DOE Joint Genome Institute"/>
            <person name="Mondo S.J."/>
            <person name="Dannebaum R.O."/>
            <person name="Kuo R.C."/>
            <person name="Labutti K."/>
            <person name="Haridas S."/>
            <person name="Kuo A."/>
            <person name="Salamov A."/>
            <person name="Ahrendt S.R."/>
            <person name="Lipzen A."/>
            <person name="Sullivan W."/>
            <person name="Andreopoulos W.B."/>
            <person name="Clum A."/>
            <person name="Lindquist E."/>
            <person name="Daum C."/>
            <person name="Ramamoorthy G.K."/>
            <person name="Gryganskyi A."/>
            <person name="Culley D."/>
            <person name="Magnuson J.K."/>
            <person name="James T.Y."/>
            <person name="O'Malley M.A."/>
            <person name="Stajich J.E."/>
            <person name="Spatafora J.W."/>
            <person name="Visel A."/>
            <person name="Grigoriev I.V."/>
        </authorList>
    </citation>
    <scope>NUCLEOTIDE SEQUENCE [LARGE SCALE GENOMIC DNA]</scope>
    <source>
        <strain evidence="13 14">12-1054</strain>
    </source>
</reference>
<keyword evidence="9 12" id="KW-0460">Magnesium</keyword>
<proteinExistence type="inferred from homology"/>
<dbReference type="PIRSF" id="PIRSF028836">
    <property type="entry name" value="ISN1"/>
    <property type="match status" value="1"/>
</dbReference>
<evidence type="ECO:0000256" key="12">
    <source>
        <dbReference type="PIRNR" id="PIRNR028836"/>
    </source>
</evidence>
<comment type="cofactor">
    <cofactor evidence="1 12">
        <name>Mg(2+)</name>
        <dbReference type="ChEBI" id="CHEBI:18420"/>
    </cofactor>
</comment>
<dbReference type="GO" id="GO:0071590">
    <property type="term" value="P:nicotinamide riboside biosynthetic process"/>
    <property type="evidence" value="ECO:0007669"/>
    <property type="project" value="TreeGrafter"/>
</dbReference>
<keyword evidence="5" id="KW-0479">Metal-binding</keyword>
<evidence type="ECO:0000256" key="4">
    <source>
        <dbReference type="ARBA" id="ARBA00015544"/>
    </source>
</evidence>
<evidence type="ECO:0000256" key="10">
    <source>
        <dbReference type="ARBA" id="ARBA00023080"/>
    </source>
</evidence>
<dbReference type="EC" id="3.1.3.-" evidence="12"/>
<dbReference type="OrthoDB" id="185373at2759"/>